<reference evidence="4" key="1">
    <citation type="submission" date="2024-07" db="EMBL/GenBank/DDBJ databases">
        <title>Genome Analysis of a Potential Novel Vibrio Species Secreting pH- and Thermo-stable Alginate Lyase and its Application in Producing Alginate Oligosaccharides.</title>
        <authorList>
            <person name="Huang H."/>
            <person name="Bao K."/>
        </authorList>
    </citation>
    <scope>NUCLEOTIDE SEQUENCE</scope>
    <source>
        <strain evidence="4">HB236076</strain>
        <plasmid evidence="4">p-HB236076</plasmid>
    </source>
</reference>
<geneLocation type="plasmid" evidence="4">
    <name>p-HB236076</name>
</geneLocation>
<dbReference type="KEGG" id="vih:AB0763_14320"/>
<dbReference type="SUPFAM" id="SSF55073">
    <property type="entry name" value="Nucleotide cyclase"/>
    <property type="match status" value="1"/>
</dbReference>
<gene>
    <name evidence="4" type="ORF">AB0763_14320</name>
</gene>
<dbReference type="SMART" id="SM00267">
    <property type="entry name" value="GGDEF"/>
    <property type="match status" value="1"/>
</dbReference>
<protein>
    <recommendedName>
        <fullName evidence="2">diguanylate cyclase</fullName>
        <ecNumber evidence="2">2.7.7.65</ecNumber>
    </recommendedName>
</protein>
<dbReference type="GO" id="GO:0043709">
    <property type="term" value="P:cell adhesion involved in single-species biofilm formation"/>
    <property type="evidence" value="ECO:0007669"/>
    <property type="project" value="TreeGrafter"/>
</dbReference>
<dbReference type="RefSeq" id="WP_306099866.1">
    <property type="nucleotide sequence ID" value="NZ_CP162602.1"/>
</dbReference>
<proteinExistence type="predicted"/>
<dbReference type="Gene3D" id="3.30.70.270">
    <property type="match status" value="1"/>
</dbReference>
<evidence type="ECO:0000313" key="4">
    <source>
        <dbReference type="EMBL" id="XDK26953.1"/>
    </source>
</evidence>
<dbReference type="GO" id="GO:1902201">
    <property type="term" value="P:negative regulation of bacterial-type flagellum-dependent cell motility"/>
    <property type="evidence" value="ECO:0007669"/>
    <property type="project" value="TreeGrafter"/>
</dbReference>
<dbReference type="NCBIfam" id="TIGR00254">
    <property type="entry name" value="GGDEF"/>
    <property type="match status" value="1"/>
</dbReference>
<dbReference type="PANTHER" id="PTHR45138">
    <property type="entry name" value="REGULATORY COMPONENTS OF SENSORY TRANSDUCTION SYSTEM"/>
    <property type="match status" value="1"/>
</dbReference>
<sequence>MSEEFKKSAANLKKAVPLMLKHRIATTPANYALWYTYVDQSNSKLNSVIDATLEEGQWVSEAQNQAWYLEHIAHQEQAEFLQFQKSLEILLNDAANSVTDTLSDSQAFQQLVEKTFVELSQVSEQKLNFEDIMKLVNHMVNEANHIRQSTRYLNFQLKSASDEIIKLKQQLQEVQKEALFDVLSGLYNRRAFDGDIATLVASQDSFCLIFVDIDHFKKINDTFGHLFGDLVIKTVAKRLSSALREGICAYRYGGEEFALIVPSKPLRIARQFAETLRVGIDKIKAKDRKSGQYLENITASFGVAEYQPGTSVKSVIESADKRLYEAKNLGRNRVMPL</sequence>
<dbReference type="FunFam" id="3.30.70.270:FF:000001">
    <property type="entry name" value="Diguanylate cyclase domain protein"/>
    <property type="match status" value="1"/>
</dbReference>
<keyword evidence="4" id="KW-0614">Plasmid</keyword>
<dbReference type="Pfam" id="PF00990">
    <property type="entry name" value="GGDEF"/>
    <property type="match status" value="1"/>
</dbReference>
<dbReference type="InterPro" id="IPR029787">
    <property type="entry name" value="Nucleotide_cyclase"/>
</dbReference>
<dbReference type="EMBL" id="CP162602">
    <property type="protein sequence ID" value="XDK26953.1"/>
    <property type="molecule type" value="Genomic_DNA"/>
</dbReference>
<dbReference type="PANTHER" id="PTHR45138:SF2">
    <property type="entry name" value="DIGUANYLATE CYCLASE VDCA"/>
    <property type="match status" value="1"/>
</dbReference>
<evidence type="ECO:0000259" key="3">
    <source>
        <dbReference type="PROSITE" id="PS50887"/>
    </source>
</evidence>
<dbReference type="PROSITE" id="PS50887">
    <property type="entry name" value="GGDEF"/>
    <property type="match status" value="1"/>
</dbReference>
<dbReference type="InterPro" id="IPR043128">
    <property type="entry name" value="Rev_trsase/Diguanyl_cyclase"/>
</dbReference>
<feature type="domain" description="GGDEF" evidence="3">
    <location>
        <begin position="204"/>
        <end position="337"/>
    </location>
</feature>
<dbReference type="CDD" id="cd01949">
    <property type="entry name" value="GGDEF"/>
    <property type="match status" value="1"/>
</dbReference>
<dbReference type="InterPro" id="IPR050469">
    <property type="entry name" value="Diguanylate_Cyclase"/>
</dbReference>
<comment type="cofactor">
    <cofactor evidence="1">
        <name>Mg(2+)</name>
        <dbReference type="ChEBI" id="CHEBI:18420"/>
    </cofactor>
</comment>
<dbReference type="AlphaFoldDB" id="A0AB39HIJ3"/>
<organism evidence="4">
    <name type="scientific">Vibrio sp. HB236076</name>
    <dbReference type="NCBI Taxonomy" id="3232307"/>
    <lineage>
        <taxon>Bacteria</taxon>
        <taxon>Pseudomonadati</taxon>
        <taxon>Pseudomonadota</taxon>
        <taxon>Gammaproteobacteria</taxon>
        <taxon>Vibrionales</taxon>
        <taxon>Vibrionaceae</taxon>
        <taxon>Vibrio</taxon>
    </lineage>
</organism>
<evidence type="ECO:0000256" key="1">
    <source>
        <dbReference type="ARBA" id="ARBA00001946"/>
    </source>
</evidence>
<accession>A0AB39HIJ3</accession>
<dbReference type="EC" id="2.7.7.65" evidence="2"/>
<name>A0AB39HIJ3_9VIBR</name>
<dbReference type="GO" id="GO:0005886">
    <property type="term" value="C:plasma membrane"/>
    <property type="evidence" value="ECO:0007669"/>
    <property type="project" value="TreeGrafter"/>
</dbReference>
<dbReference type="InterPro" id="IPR000160">
    <property type="entry name" value="GGDEF_dom"/>
</dbReference>
<dbReference type="GO" id="GO:0052621">
    <property type="term" value="F:diguanylate cyclase activity"/>
    <property type="evidence" value="ECO:0007669"/>
    <property type="project" value="UniProtKB-EC"/>
</dbReference>
<evidence type="ECO:0000256" key="2">
    <source>
        <dbReference type="ARBA" id="ARBA00012528"/>
    </source>
</evidence>